<dbReference type="PANTHER" id="PTHR43557:SF2">
    <property type="entry name" value="RIESKE DOMAIN-CONTAINING PROTEIN-RELATED"/>
    <property type="match status" value="1"/>
</dbReference>
<feature type="domain" description="Reductase C-terminal" evidence="6">
    <location>
        <begin position="321"/>
        <end position="405"/>
    </location>
</feature>
<protein>
    <submittedName>
        <fullName evidence="7">3-phenylpropionate/trans-cinnamate dioxygenase ferredoxin reductase subunit</fullName>
    </submittedName>
</protein>
<evidence type="ECO:0000256" key="3">
    <source>
        <dbReference type="ARBA" id="ARBA00022827"/>
    </source>
</evidence>
<evidence type="ECO:0000256" key="4">
    <source>
        <dbReference type="ARBA" id="ARBA00023002"/>
    </source>
</evidence>
<evidence type="ECO:0000256" key="1">
    <source>
        <dbReference type="ARBA" id="ARBA00001974"/>
    </source>
</evidence>
<dbReference type="Proteomes" id="UP000319514">
    <property type="component" value="Unassembled WGS sequence"/>
</dbReference>
<dbReference type="PANTHER" id="PTHR43557">
    <property type="entry name" value="APOPTOSIS-INDUCING FACTOR 1"/>
    <property type="match status" value="1"/>
</dbReference>
<dbReference type="InterPro" id="IPR023753">
    <property type="entry name" value="FAD/NAD-binding_dom"/>
</dbReference>
<dbReference type="PRINTS" id="PR00411">
    <property type="entry name" value="PNDRDTASEI"/>
</dbReference>
<keyword evidence="4" id="KW-0560">Oxidoreductase</keyword>
<dbReference type="GO" id="GO:0051213">
    <property type="term" value="F:dioxygenase activity"/>
    <property type="evidence" value="ECO:0007669"/>
    <property type="project" value="UniProtKB-KW"/>
</dbReference>
<dbReference type="OrthoDB" id="1145at2"/>
<gene>
    <name evidence="7" type="ORF">FB474_0039</name>
</gene>
<feature type="domain" description="FAD/NAD(P)-binding" evidence="5">
    <location>
        <begin position="6"/>
        <end position="302"/>
    </location>
</feature>
<dbReference type="EMBL" id="VFOQ01000001">
    <property type="protein sequence ID" value="TQL58705.1"/>
    <property type="molecule type" value="Genomic_DNA"/>
</dbReference>
<evidence type="ECO:0000313" key="8">
    <source>
        <dbReference type="Proteomes" id="UP000319514"/>
    </source>
</evidence>
<dbReference type="SUPFAM" id="SSF55424">
    <property type="entry name" value="FAD/NAD-linked reductases, dimerisation (C-terminal) domain"/>
    <property type="match status" value="1"/>
</dbReference>
<dbReference type="InterPro" id="IPR028202">
    <property type="entry name" value="Reductase_C"/>
</dbReference>
<comment type="cofactor">
    <cofactor evidence="1">
        <name>FAD</name>
        <dbReference type="ChEBI" id="CHEBI:57692"/>
    </cofactor>
</comment>
<comment type="caution">
    <text evidence="7">The sequence shown here is derived from an EMBL/GenBank/DDBJ whole genome shotgun (WGS) entry which is preliminary data.</text>
</comment>
<dbReference type="Gene3D" id="3.50.50.60">
    <property type="entry name" value="FAD/NAD(P)-binding domain"/>
    <property type="match status" value="2"/>
</dbReference>
<keyword evidence="8" id="KW-1185">Reference proteome</keyword>
<sequence>MSTQTFVIVGASLAGAKAAETLREEGFDGRVVLLGEETERPYERPELSKGFLLGKKPADKLYVHPADFYAGHDIELRTSTTVTALDPGAHEVVLDGGERLGYDRLLLATGASSRRFPVAGADLPGVAYLRQMGESDDLRTAIQGASRVVVVGAGWIGSEVAACARMLGAEVSMIAPEAVPLERVLGPEVGAVYRDLHADKGVDLHLSTGVDRIEGTDAATGVRTSDGTLVEGDLVVVGIGAAPRDELARAAGLEVDNGVLTDEHLRTSDPDIYAAGDVANAMHPFYGKRIRVEHWANALNQGPAAARNMLGAGTAYSRVPYFYSDQYDFGMEYNGYATEWDRVVFRGDPASREFLAFWVRDGQVLAGLNANIWDQADGIKALVRSGARVDTDRLADPSVDLGDLLG</sequence>
<dbReference type="Pfam" id="PF14759">
    <property type="entry name" value="Reductase_C"/>
    <property type="match status" value="1"/>
</dbReference>
<evidence type="ECO:0000313" key="7">
    <source>
        <dbReference type="EMBL" id="TQL58705.1"/>
    </source>
</evidence>
<reference evidence="7 8" key="1">
    <citation type="submission" date="2019-06" db="EMBL/GenBank/DDBJ databases">
        <title>Sequencing the genomes of 1000 actinobacteria strains.</title>
        <authorList>
            <person name="Klenk H.-P."/>
        </authorList>
    </citation>
    <scope>NUCLEOTIDE SEQUENCE [LARGE SCALE GENOMIC DNA]</scope>
    <source>
        <strain evidence="7 8">DSM 18082</strain>
    </source>
</reference>
<dbReference type="Pfam" id="PF07992">
    <property type="entry name" value="Pyr_redox_2"/>
    <property type="match status" value="1"/>
</dbReference>
<dbReference type="AlphaFoldDB" id="A0A542ZEC9"/>
<dbReference type="Gene3D" id="3.30.390.30">
    <property type="match status" value="1"/>
</dbReference>
<dbReference type="GO" id="GO:0005737">
    <property type="term" value="C:cytoplasm"/>
    <property type="evidence" value="ECO:0007669"/>
    <property type="project" value="TreeGrafter"/>
</dbReference>
<dbReference type="GO" id="GO:0016651">
    <property type="term" value="F:oxidoreductase activity, acting on NAD(P)H"/>
    <property type="evidence" value="ECO:0007669"/>
    <property type="project" value="TreeGrafter"/>
</dbReference>
<dbReference type="RefSeq" id="WP_141786810.1">
    <property type="nucleotide sequence ID" value="NZ_BAAAKX010000006.1"/>
</dbReference>
<dbReference type="InterPro" id="IPR036188">
    <property type="entry name" value="FAD/NAD-bd_sf"/>
</dbReference>
<evidence type="ECO:0000256" key="2">
    <source>
        <dbReference type="ARBA" id="ARBA00022630"/>
    </source>
</evidence>
<proteinExistence type="predicted"/>
<dbReference type="InterPro" id="IPR050446">
    <property type="entry name" value="FAD-oxidoreductase/Apoptosis"/>
</dbReference>
<keyword evidence="7" id="KW-0223">Dioxygenase</keyword>
<name>A0A542ZEC9_9MICO</name>
<dbReference type="PRINTS" id="PR00368">
    <property type="entry name" value="FADPNR"/>
</dbReference>
<organism evidence="7 8">
    <name type="scientific">Oryzihumus leptocrescens</name>
    <dbReference type="NCBI Taxonomy" id="297536"/>
    <lineage>
        <taxon>Bacteria</taxon>
        <taxon>Bacillati</taxon>
        <taxon>Actinomycetota</taxon>
        <taxon>Actinomycetes</taxon>
        <taxon>Micrococcales</taxon>
        <taxon>Intrasporangiaceae</taxon>
        <taxon>Oryzihumus</taxon>
    </lineage>
</organism>
<dbReference type="SUPFAM" id="SSF51905">
    <property type="entry name" value="FAD/NAD(P)-binding domain"/>
    <property type="match status" value="1"/>
</dbReference>
<accession>A0A542ZEC9</accession>
<evidence type="ECO:0000259" key="6">
    <source>
        <dbReference type="Pfam" id="PF14759"/>
    </source>
</evidence>
<dbReference type="InterPro" id="IPR016156">
    <property type="entry name" value="FAD/NAD-linked_Rdtase_dimer_sf"/>
</dbReference>
<evidence type="ECO:0000259" key="5">
    <source>
        <dbReference type="Pfam" id="PF07992"/>
    </source>
</evidence>
<keyword evidence="2" id="KW-0285">Flavoprotein</keyword>
<keyword evidence="3" id="KW-0274">FAD</keyword>